<organism evidence="1 2">
    <name type="scientific">Saguinus oedipus</name>
    <name type="common">Cotton-top tamarin</name>
    <name type="synonym">Oedipomidas oedipus</name>
    <dbReference type="NCBI Taxonomy" id="9490"/>
    <lineage>
        <taxon>Eukaryota</taxon>
        <taxon>Metazoa</taxon>
        <taxon>Chordata</taxon>
        <taxon>Craniata</taxon>
        <taxon>Vertebrata</taxon>
        <taxon>Euteleostomi</taxon>
        <taxon>Mammalia</taxon>
        <taxon>Eutheria</taxon>
        <taxon>Euarchontoglires</taxon>
        <taxon>Primates</taxon>
        <taxon>Haplorrhini</taxon>
        <taxon>Platyrrhini</taxon>
        <taxon>Cebidae</taxon>
        <taxon>Callitrichinae</taxon>
        <taxon>Saguinus</taxon>
    </lineage>
</organism>
<reference evidence="1 2" key="1">
    <citation type="submission" date="2023-05" db="EMBL/GenBank/DDBJ databases">
        <title>B98-5 Cell Line De Novo Hybrid Assembly: An Optical Mapping Approach.</title>
        <authorList>
            <person name="Kananen K."/>
            <person name="Auerbach J.A."/>
            <person name="Kautto E."/>
            <person name="Blachly J.S."/>
        </authorList>
    </citation>
    <scope>NUCLEOTIDE SEQUENCE [LARGE SCALE GENOMIC DNA]</scope>
    <source>
        <strain evidence="1">B95-8</strain>
        <tissue evidence="1">Cell line</tissue>
    </source>
</reference>
<dbReference type="EMBL" id="JASSZA010000010">
    <property type="protein sequence ID" value="KAK2099393.1"/>
    <property type="molecule type" value="Genomic_DNA"/>
</dbReference>
<name>A0ABQ9UQN4_SAGOE</name>
<protein>
    <submittedName>
        <fullName evidence="1">Uncharacterized protein</fullName>
    </submittedName>
</protein>
<evidence type="ECO:0000313" key="2">
    <source>
        <dbReference type="Proteomes" id="UP001266305"/>
    </source>
</evidence>
<proteinExistence type="predicted"/>
<sequence>MVMLGAVYREAGKLHSEPLKSCNERGRASGRVGWVVAGGLVSQQLASPFPGYTQGLMYLSFYLLGQLVDTVWVKKGDQILFSSMFEANITTHIAVIACPSHR</sequence>
<accession>A0ABQ9UQN4</accession>
<comment type="caution">
    <text evidence="1">The sequence shown here is derived from an EMBL/GenBank/DDBJ whole genome shotgun (WGS) entry which is preliminary data.</text>
</comment>
<gene>
    <name evidence="1" type="ORF">P7K49_020741</name>
</gene>
<dbReference type="Proteomes" id="UP001266305">
    <property type="component" value="Unassembled WGS sequence"/>
</dbReference>
<evidence type="ECO:0000313" key="1">
    <source>
        <dbReference type="EMBL" id="KAK2099393.1"/>
    </source>
</evidence>
<keyword evidence="2" id="KW-1185">Reference proteome</keyword>